<evidence type="ECO:0000313" key="1">
    <source>
        <dbReference type="EMBL" id="MBB4893113.1"/>
    </source>
</evidence>
<dbReference type="EMBL" id="JACHJH010000003">
    <property type="protein sequence ID" value="MBB4893113.1"/>
    <property type="molecule type" value="Genomic_DNA"/>
</dbReference>
<keyword evidence="2" id="KW-1185">Reference proteome</keyword>
<accession>A0A7W7LNU4</accession>
<protein>
    <recommendedName>
        <fullName evidence="3">Transposase</fullName>
    </recommendedName>
</protein>
<comment type="caution">
    <text evidence="1">The sequence shown here is derived from an EMBL/GenBank/DDBJ whole genome shotgun (WGS) entry which is preliminary data.</text>
</comment>
<dbReference type="AlphaFoldDB" id="A0A7W7LNU4"/>
<sequence>MQAYAGMMRGWGVPVRPVVLDAQDGDALSAVLRLRAAGVPVLARVSSSLRLSVAESSLPGRGGESLPAHQIMGAARDMRRPVLWRDHGPARVVRTSLSAAVRVGLPVRGSGGGRVVRGRELLLLGVGENGRRWPQELWLTDLLNVPPAALVRLSTLVQRVDRDFLEIADRVGMRDFAGRSFSGWHRHVTLASAAHAVAALSTRHDNTRHEDDRRLESVL</sequence>
<name>A0A7W7LNU4_9ACTN</name>
<proteinExistence type="predicted"/>
<gene>
    <name evidence="1" type="ORF">FHS39_002144</name>
</gene>
<evidence type="ECO:0000313" key="2">
    <source>
        <dbReference type="Proteomes" id="UP000556084"/>
    </source>
</evidence>
<dbReference type="Proteomes" id="UP000556084">
    <property type="component" value="Unassembled WGS sequence"/>
</dbReference>
<reference evidence="1 2" key="1">
    <citation type="submission" date="2020-08" db="EMBL/GenBank/DDBJ databases">
        <title>Genomic Encyclopedia of Type Strains, Phase III (KMG-III): the genomes of soil and plant-associated and newly described type strains.</title>
        <authorList>
            <person name="Whitman W."/>
        </authorList>
    </citation>
    <scope>NUCLEOTIDE SEQUENCE [LARGE SCALE GENOMIC DNA]</scope>
    <source>
        <strain evidence="1 2">CECT 3266</strain>
    </source>
</reference>
<evidence type="ECO:0008006" key="3">
    <source>
        <dbReference type="Google" id="ProtNLM"/>
    </source>
</evidence>
<organism evidence="1 2">
    <name type="scientific">Streptomyces olivoverticillatus</name>
    <dbReference type="NCBI Taxonomy" id="66427"/>
    <lineage>
        <taxon>Bacteria</taxon>
        <taxon>Bacillati</taxon>
        <taxon>Actinomycetota</taxon>
        <taxon>Actinomycetes</taxon>
        <taxon>Kitasatosporales</taxon>
        <taxon>Streptomycetaceae</taxon>
        <taxon>Streptomyces</taxon>
    </lineage>
</organism>